<feature type="transmembrane region" description="Helical" evidence="5">
    <location>
        <begin position="290"/>
        <end position="310"/>
    </location>
</feature>
<feature type="transmembrane region" description="Helical" evidence="5">
    <location>
        <begin position="264"/>
        <end position="283"/>
    </location>
</feature>
<dbReference type="EMBL" id="AP017315">
    <property type="protein sequence ID" value="BAU31865.1"/>
    <property type="molecule type" value="Genomic_DNA"/>
</dbReference>
<sequence length="981" mass="107096">MPTYPGSPHVTSTATPPQNRSRSTLAISAGILAALVILFFVFANFYTDILWYDQLGFLNVLTTRWIATGVMFLVGFVAMFLPVWLSLQLAYRTRPMYAKLSSQLDRYQEVVEPLRRVAMLGIPGVLGLFGGVAAASSWPVVLQWLNRTPFGIADPEFGFDVGFFVWELPFWRGIIAFASAVVLLSLLAAAATGYLYGSIRVNGREIRISRTARIQLAVTGGLYVALQGVSIWFDQYAAAVEPSVGFLAAGAGFTEVNATIPGRAILAGIAIIVAILFFITAVIGRWRLPVIGTALLVISGLIIGSGYPALVQQFQVVPSERELEAQFIQRNIDFTRDAYGVADIVEVPYNAVTEAEAGALREYAETTANIRIIDPALVSPAFAQLEQFRQYYQFPRFLDVGRYEIDGQTQDTVLAVRELNPDGQSAQNWVNQRIVFTHGYGLVAAFGNQRSDDGQPVFLEQGIPVGGVLTEQLGEYEPRIYFGEFSPTYSIVGAPEGAEPQELDFPAEGEVGSDENIDASGNARYTFTGDGGPALDNVFKRLIYAITFQSTEILLSNQVNDHSQILYDRDPLTRVQRAAPYLTLDNDPYPAIIDGRIKWIVDGYTTTANYPYSTSVALSAAIADTYTPAPQFPIDNINYIRNSVKATVDAYDGSVTLYAWDTEDPVLQTWQRIFPNTLESADEMSDALLSQVRYPSDLFKVQRNILGRYHVTEPGSFFATDDEWRTPNDPVSNPNAPTLQPPYYLTMQVPGSDDPSFTLYSTFIPAATGENQRNVLFGYLAANADAGDDYGKLTLLRLPRQTTIPGPGQVQAQFDSDANVGQQLNLLRQGQTEVISGNLLTLPVGGGLLYVQPVYVQSTGETSFPLLRRVLVSFGEEIAFEDTLDQALDVLFGGDSGAVAGDGDVEPGAPLPTDPAEPTEPTEPTTPAPPIDPNALQQALVDARDALLDREAAYRANDLVAAAQADARLQEALERAIQLSQ</sequence>
<keyword evidence="4 5" id="KW-0472">Membrane</keyword>
<dbReference type="InterPro" id="IPR005372">
    <property type="entry name" value="UPF0182"/>
</dbReference>
<evidence type="ECO:0000313" key="7">
    <source>
        <dbReference type="EMBL" id="BAU31865.1"/>
    </source>
</evidence>
<feature type="transmembrane region" description="Helical" evidence="5">
    <location>
        <begin position="25"/>
        <end position="45"/>
    </location>
</feature>
<dbReference type="AlphaFoldDB" id="A0A0U5B7M9"/>
<keyword evidence="3 5" id="KW-1133">Transmembrane helix</keyword>
<feature type="transmembrane region" description="Helical" evidence="5">
    <location>
        <begin position="117"/>
        <end position="141"/>
    </location>
</feature>
<evidence type="ECO:0000256" key="3">
    <source>
        <dbReference type="ARBA" id="ARBA00022989"/>
    </source>
</evidence>
<dbReference type="Pfam" id="PF03699">
    <property type="entry name" value="UPF0182"/>
    <property type="match status" value="1"/>
</dbReference>
<dbReference type="HAMAP" id="MF_01600">
    <property type="entry name" value="UPF0182"/>
    <property type="match status" value="1"/>
</dbReference>
<reference evidence="8" key="1">
    <citation type="submission" date="2015-12" db="EMBL/GenBank/DDBJ databases">
        <authorList>
            <person name="Shamseldin A."/>
            <person name="Moawad H."/>
            <person name="Abd El-Rahim W.M."/>
            <person name="Sadowsky M.J."/>
        </authorList>
    </citation>
    <scope>NUCLEOTIDE SEQUENCE [LARGE SCALE GENOMIC DNA]</scope>
    <source>
        <strain evidence="8">JAM AC0309</strain>
    </source>
</reference>
<gene>
    <name evidence="7" type="ORF">MalAC0309_1002</name>
</gene>
<protein>
    <recommendedName>
        <fullName evidence="5">UPF0182 protein MalAC0309_1002</fullName>
    </recommendedName>
</protein>
<evidence type="ECO:0000313" key="8">
    <source>
        <dbReference type="Proteomes" id="UP000218965"/>
    </source>
</evidence>
<feature type="region of interest" description="Disordered" evidence="6">
    <location>
        <begin position="899"/>
        <end position="933"/>
    </location>
</feature>
<comment type="similarity">
    <text evidence="5">Belongs to the UPF0182 family.</text>
</comment>
<evidence type="ECO:0000256" key="1">
    <source>
        <dbReference type="ARBA" id="ARBA00022475"/>
    </source>
</evidence>
<dbReference type="GO" id="GO:0005886">
    <property type="term" value="C:plasma membrane"/>
    <property type="evidence" value="ECO:0007669"/>
    <property type="project" value="UniProtKB-SubCell"/>
</dbReference>
<keyword evidence="1 5" id="KW-1003">Cell membrane</keyword>
<feature type="transmembrane region" description="Helical" evidence="5">
    <location>
        <begin position="216"/>
        <end position="233"/>
    </location>
</feature>
<evidence type="ECO:0000256" key="2">
    <source>
        <dbReference type="ARBA" id="ARBA00022692"/>
    </source>
</evidence>
<reference evidence="7 8" key="2">
    <citation type="submission" date="2016-01" db="EMBL/GenBank/DDBJ databases">
        <title>Microcella alkaliphila JAM AC0309 whole genome shotgun sequence.</title>
        <authorList>
            <person name="Kurata A."/>
            <person name="Hirose Y."/>
            <person name="Kishimoto N."/>
            <person name="Kobayashi T."/>
        </authorList>
    </citation>
    <scope>NUCLEOTIDE SEQUENCE [LARGE SCALE GENOMIC DNA]</scope>
    <source>
        <strain evidence="7 8">JAM AC0309</strain>
    </source>
</reference>
<accession>A0A0U5B7M9</accession>
<dbReference type="PANTHER" id="PTHR39344:SF1">
    <property type="entry name" value="UPF0182 PROTEIN SLL1060"/>
    <property type="match status" value="1"/>
</dbReference>
<organism evidence="7 8">
    <name type="scientific">Microcella alkaliphila</name>
    <dbReference type="NCBI Taxonomy" id="279828"/>
    <lineage>
        <taxon>Bacteria</taxon>
        <taxon>Bacillati</taxon>
        <taxon>Actinomycetota</taxon>
        <taxon>Actinomycetes</taxon>
        <taxon>Micrococcales</taxon>
        <taxon>Microbacteriaceae</taxon>
        <taxon>Microcella</taxon>
    </lineage>
</organism>
<name>A0A0U5B7M9_9MICO</name>
<evidence type="ECO:0000256" key="5">
    <source>
        <dbReference type="HAMAP-Rule" id="MF_01600"/>
    </source>
</evidence>
<evidence type="ECO:0000256" key="4">
    <source>
        <dbReference type="ARBA" id="ARBA00023136"/>
    </source>
</evidence>
<dbReference type="Proteomes" id="UP000218965">
    <property type="component" value="Chromosome"/>
</dbReference>
<dbReference type="GO" id="GO:0005576">
    <property type="term" value="C:extracellular region"/>
    <property type="evidence" value="ECO:0007669"/>
    <property type="project" value="TreeGrafter"/>
</dbReference>
<evidence type="ECO:0000256" key="6">
    <source>
        <dbReference type="SAM" id="MobiDB-lite"/>
    </source>
</evidence>
<dbReference type="PANTHER" id="PTHR39344">
    <property type="entry name" value="UPF0182 PROTEIN SLL1060"/>
    <property type="match status" value="1"/>
</dbReference>
<feature type="region of interest" description="Disordered" evidence="6">
    <location>
        <begin position="1"/>
        <end position="20"/>
    </location>
</feature>
<comment type="subcellular location">
    <subcellularLocation>
        <location evidence="5">Cell membrane</location>
        <topology evidence="5">Multi-pass membrane protein</topology>
    </subcellularLocation>
</comment>
<proteinExistence type="inferred from homology"/>
<feature type="compositionally biased region" description="Polar residues" evidence="6">
    <location>
        <begin position="9"/>
        <end position="20"/>
    </location>
</feature>
<feature type="transmembrane region" description="Helical" evidence="5">
    <location>
        <begin position="65"/>
        <end position="87"/>
    </location>
</feature>
<keyword evidence="2 5" id="KW-0812">Transmembrane</keyword>
<dbReference type="KEGG" id="malk:MalAC0309_1002"/>
<feature type="transmembrane region" description="Helical" evidence="5">
    <location>
        <begin position="174"/>
        <end position="196"/>
    </location>
</feature>